<evidence type="ECO:0000256" key="2">
    <source>
        <dbReference type="ARBA" id="ARBA00006671"/>
    </source>
</evidence>
<dbReference type="RefSeq" id="WP_151189301.1">
    <property type="nucleotide sequence ID" value="NZ_CP043626.1"/>
</dbReference>
<evidence type="ECO:0000259" key="6">
    <source>
        <dbReference type="Pfam" id="PF00419"/>
    </source>
</evidence>
<dbReference type="PANTHER" id="PTHR33420:SF3">
    <property type="entry name" value="FIMBRIAL SUBUNIT ELFA"/>
    <property type="match status" value="1"/>
</dbReference>
<dbReference type="Proteomes" id="UP000326659">
    <property type="component" value="Chromosome"/>
</dbReference>
<keyword evidence="4" id="KW-0281">Fimbrium</keyword>
<dbReference type="OrthoDB" id="7030999at2"/>
<dbReference type="InterPro" id="IPR008966">
    <property type="entry name" value="Adhesion_dom_sf"/>
</dbReference>
<dbReference type="EMBL" id="CP043626">
    <property type="protein sequence ID" value="QEY75301.1"/>
    <property type="molecule type" value="Genomic_DNA"/>
</dbReference>
<gene>
    <name evidence="7" type="ORF">F1C79_28785</name>
</gene>
<feature type="domain" description="Fimbrial-type adhesion" evidence="6">
    <location>
        <begin position="25"/>
        <end position="158"/>
    </location>
</feature>
<keyword evidence="8" id="KW-1185">Reference proteome</keyword>
<dbReference type="KEGG" id="pden:F1C79_28785"/>
<feature type="chain" id="PRO_5040940212" evidence="5">
    <location>
        <begin position="20"/>
        <end position="168"/>
    </location>
</feature>
<organism evidence="7 8">
    <name type="scientific">Pseudomonas denitrificans</name>
    <dbReference type="NCBI Taxonomy" id="43306"/>
    <lineage>
        <taxon>Bacteria</taxon>
        <taxon>Pseudomonadati</taxon>
        <taxon>Pseudomonadota</taxon>
        <taxon>Gammaproteobacteria</taxon>
        <taxon>Pseudomonadales</taxon>
        <taxon>Pseudomonadaceae</taxon>
        <taxon>Halopseudomonas</taxon>
    </lineage>
</organism>
<dbReference type="GO" id="GO:0043709">
    <property type="term" value="P:cell adhesion involved in single-species biofilm formation"/>
    <property type="evidence" value="ECO:0007669"/>
    <property type="project" value="TreeGrafter"/>
</dbReference>
<feature type="signal peptide" evidence="5">
    <location>
        <begin position="1"/>
        <end position="19"/>
    </location>
</feature>
<dbReference type="GO" id="GO:0009289">
    <property type="term" value="C:pilus"/>
    <property type="evidence" value="ECO:0007669"/>
    <property type="project" value="UniProtKB-SubCell"/>
</dbReference>
<accession>A0A9X7N5E7</accession>
<dbReference type="InterPro" id="IPR050263">
    <property type="entry name" value="Bact_Fimbrial_Adh_Pro"/>
</dbReference>
<keyword evidence="3 5" id="KW-0732">Signal</keyword>
<reference evidence="7 8" key="1">
    <citation type="submission" date="2019-09" db="EMBL/GenBank/DDBJ databases">
        <title>Prosopis cineraria nodule microbiome.</title>
        <authorList>
            <person name="Chaluvadi S.R."/>
            <person name="Ali R."/>
            <person name="Wang X."/>
        </authorList>
    </citation>
    <scope>NUCLEOTIDE SEQUENCE [LARGE SCALE GENOMIC DNA]</scope>
    <source>
        <strain evidence="7 8">BG1</strain>
    </source>
</reference>
<evidence type="ECO:0000256" key="3">
    <source>
        <dbReference type="ARBA" id="ARBA00022729"/>
    </source>
</evidence>
<proteinExistence type="inferred from homology"/>
<comment type="similarity">
    <text evidence="2">Belongs to the fimbrial protein family.</text>
</comment>
<evidence type="ECO:0000256" key="5">
    <source>
        <dbReference type="SAM" id="SignalP"/>
    </source>
</evidence>
<sequence>MKKLLVAAILSSASVGAFAYDAQVNFNGEVLDQTCTINGKSDGSAVVTVTLPKVNKSALAGAESWAGNTPFQFKLSDCPVQATKAKWELRGEVDAAGTLKNTVAGTNATVRLIDPSNNYINIQTDAGYSFTPAADGSATLNYMAQYYSKAGSATAGVLQTVGYWTLTY</sequence>
<name>A0A9X7N5E7_PSEDE</name>
<evidence type="ECO:0000313" key="7">
    <source>
        <dbReference type="EMBL" id="QEY75301.1"/>
    </source>
</evidence>
<dbReference type="Pfam" id="PF00419">
    <property type="entry name" value="Fimbrial"/>
    <property type="match status" value="1"/>
</dbReference>
<dbReference type="PANTHER" id="PTHR33420">
    <property type="entry name" value="FIMBRIAL SUBUNIT ELFA-RELATED"/>
    <property type="match status" value="1"/>
</dbReference>
<dbReference type="InterPro" id="IPR036937">
    <property type="entry name" value="Adhesion_dom_fimbrial_sf"/>
</dbReference>
<evidence type="ECO:0000313" key="8">
    <source>
        <dbReference type="Proteomes" id="UP000326659"/>
    </source>
</evidence>
<comment type="subcellular location">
    <subcellularLocation>
        <location evidence="1">Fimbrium</location>
    </subcellularLocation>
</comment>
<evidence type="ECO:0000256" key="4">
    <source>
        <dbReference type="ARBA" id="ARBA00023263"/>
    </source>
</evidence>
<protein>
    <submittedName>
        <fullName evidence="7">Type 1 fimbrial protein</fullName>
    </submittedName>
</protein>
<evidence type="ECO:0000256" key="1">
    <source>
        <dbReference type="ARBA" id="ARBA00004561"/>
    </source>
</evidence>
<dbReference type="InterPro" id="IPR000259">
    <property type="entry name" value="Adhesion_dom_fimbrial"/>
</dbReference>
<dbReference type="SUPFAM" id="SSF49401">
    <property type="entry name" value="Bacterial adhesins"/>
    <property type="match status" value="1"/>
</dbReference>
<dbReference type="Gene3D" id="2.60.40.1090">
    <property type="entry name" value="Fimbrial-type adhesion domain"/>
    <property type="match status" value="1"/>
</dbReference>
<dbReference type="AlphaFoldDB" id="A0A9X7N5E7"/>